<dbReference type="GO" id="GO:0060963">
    <property type="term" value="P:positive regulation of ribosomal protein gene transcription by RNA polymerase II"/>
    <property type="evidence" value="ECO:0007669"/>
    <property type="project" value="TreeGrafter"/>
</dbReference>
<protein>
    <recommendedName>
        <fullName evidence="2">Transcription activator GCR1-like domain-containing protein</fullName>
    </recommendedName>
</protein>
<organism evidence="3 4">
    <name type="scientific">Phycomyces blakesleeanus (strain ATCC 8743b / DSM 1359 / FGSC 10004 / NBRC 33097 / NRRL 1555)</name>
    <dbReference type="NCBI Taxonomy" id="763407"/>
    <lineage>
        <taxon>Eukaryota</taxon>
        <taxon>Fungi</taxon>
        <taxon>Fungi incertae sedis</taxon>
        <taxon>Mucoromycota</taxon>
        <taxon>Mucoromycotina</taxon>
        <taxon>Mucoromycetes</taxon>
        <taxon>Mucorales</taxon>
        <taxon>Phycomycetaceae</taxon>
        <taxon>Phycomyces</taxon>
    </lineage>
</organism>
<dbReference type="InterPro" id="IPR052146">
    <property type="entry name" value="HOT1"/>
</dbReference>
<dbReference type="AlphaFoldDB" id="A0A163DAU7"/>
<dbReference type="PANTHER" id="PTHR37784:SF4">
    <property type="entry name" value="TRANSCRIPTION FACTOR-LIKE PROTEIN EUC1"/>
    <property type="match status" value="1"/>
</dbReference>
<gene>
    <name evidence="3" type="ORF">PHYBLDRAFT_172056</name>
</gene>
<dbReference type="Pfam" id="PF12550">
    <property type="entry name" value="GCR1_C"/>
    <property type="match status" value="1"/>
</dbReference>
<evidence type="ECO:0000313" key="3">
    <source>
        <dbReference type="EMBL" id="OAD70040.1"/>
    </source>
</evidence>
<dbReference type="InParanoid" id="A0A163DAU7"/>
<feature type="domain" description="Transcription activator GCR1-like" evidence="2">
    <location>
        <begin position="323"/>
        <end position="389"/>
    </location>
</feature>
<sequence length="391" mass="44859">MFSSPSQFDETQPSDDSITNISQTTYSIRSRNTIKAYKQRKQRYLDFCTKISHPSGSLVTEDKMSFPLETYKKPNAGSPGTMAVMDLYGDQRSTMLGVTLQDPRGPRLKAFLREIRRQDARQSRQARQARQARAQQKQQQQQQQFENENEIDVYNLKRVLTHLLQKMDGIVESMNINNNTQVAQPQPRLQPHQECYCQSEDIKSIKKSLEQINTTFDHLRRACAMFAYGMNPPPLNSCTTGAAPTPDPAMNNTGAQQNTTFDSLLTHPSYKPTPHTQSIQPMPTERTARNVRPTPLTQLKKSASPVPIHPIPFDVLSHNISHYTMQRWINNVKDLWCEYSTGIKMGGLQYPSIQEIEKKYKSGWRSETERKFFLRRSGIINAIKRISQENC</sequence>
<proteinExistence type="predicted"/>
<dbReference type="PANTHER" id="PTHR37784">
    <property type="entry name" value="PROTEIN MSN1"/>
    <property type="match status" value="1"/>
</dbReference>
<dbReference type="GeneID" id="28997630"/>
<feature type="region of interest" description="Disordered" evidence="1">
    <location>
        <begin position="118"/>
        <end position="146"/>
    </location>
</feature>
<evidence type="ECO:0000256" key="1">
    <source>
        <dbReference type="SAM" id="MobiDB-lite"/>
    </source>
</evidence>
<evidence type="ECO:0000259" key="2">
    <source>
        <dbReference type="Pfam" id="PF12550"/>
    </source>
</evidence>
<keyword evidence="4" id="KW-1185">Reference proteome</keyword>
<dbReference type="InterPro" id="IPR022210">
    <property type="entry name" value="TF_GCR1-like"/>
</dbReference>
<accession>A0A163DAU7</accession>
<feature type="compositionally biased region" description="Low complexity" evidence="1">
    <location>
        <begin position="123"/>
        <end position="144"/>
    </location>
</feature>
<dbReference type="GO" id="GO:0000978">
    <property type="term" value="F:RNA polymerase II cis-regulatory region sequence-specific DNA binding"/>
    <property type="evidence" value="ECO:0007669"/>
    <property type="project" value="TreeGrafter"/>
</dbReference>
<dbReference type="EMBL" id="KV440990">
    <property type="protein sequence ID" value="OAD70040.1"/>
    <property type="molecule type" value="Genomic_DNA"/>
</dbReference>
<evidence type="ECO:0000313" key="4">
    <source>
        <dbReference type="Proteomes" id="UP000077315"/>
    </source>
</evidence>
<dbReference type="VEuPathDB" id="FungiDB:PHYBLDRAFT_172056"/>
<dbReference type="RefSeq" id="XP_018288080.1">
    <property type="nucleotide sequence ID" value="XM_018436724.1"/>
</dbReference>
<reference evidence="4" key="1">
    <citation type="submission" date="2015-06" db="EMBL/GenBank/DDBJ databases">
        <title>Expansion of signal transduction pathways in fungi by whole-genome duplication.</title>
        <authorList>
            <consortium name="DOE Joint Genome Institute"/>
            <person name="Corrochano L.M."/>
            <person name="Kuo A."/>
            <person name="Marcet-Houben M."/>
            <person name="Polaino S."/>
            <person name="Salamov A."/>
            <person name="Villalobos J.M."/>
            <person name="Alvarez M.I."/>
            <person name="Avalos J."/>
            <person name="Benito E.P."/>
            <person name="Benoit I."/>
            <person name="Burger G."/>
            <person name="Camino L.P."/>
            <person name="Canovas D."/>
            <person name="Cerda-Olmedo E."/>
            <person name="Cheng J.-F."/>
            <person name="Dominguez A."/>
            <person name="Elias M."/>
            <person name="Eslava A.P."/>
            <person name="Glaser F."/>
            <person name="Grimwood J."/>
            <person name="Gutierrez G."/>
            <person name="Heitman J."/>
            <person name="Henrissat B."/>
            <person name="Iturriaga E.A."/>
            <person name="Lang B.F."/>
            <person name="Lavin J.L."/>
            <person name="Lee S."/>
            <person name="Li W."/>
            <person name="Lindquist E."/>
            <person name="Lopez-Garcia S."/>
            <person name="Luque E.M."/>
            <person name="Marcos A.T."/>
            <person name="Martin J."/>
            <person name="McCluskey K."/>
            <person name="Medina H.R."/>
            <person name="Miralles-Duran A."/>
            <person name="Miyazaki A."/>
            <person name="Munoz-Torres E."/>
            <person name="Oguiza J.A."/>
            <person name="Ohm R."/>
            <person name="Olmedo M."/>
            <person name="Orejas M."/>
            <person name="Ortiz-Castellanos L."/>
            <person name="Pisabarro A.G."/>
            <person name="Rodriguez-Romero J."/>
            <person name="Ruiz-Herrera J."/>
            <person name="Ruiz-Vazquez R."/>
            <person name="Sanz C."/>
            <person name="Schackwitz W."/>
            <person name="Schmutz J."/>
            <person name="Shahriari M."/>
            <person name="Shelest E."/>
            <person name="Silva-Franco F."/>
            <person name="Soanes D."/>
            <person name="Syed K."/>
            <person name="Tagua V.G."/>
            <person name="Talbot N.J."/>
            <person name="Thon M."/>
            <person name="De vries R.P."/>
            <person name="Wiebenga A."/>
            <person name="Yadav J.S."/>
            <person name="Braun E.L."/>
            <person name="Baker S."/>
            <person name="Garre V."/>
            <person name="Horwitz B."/>
            <person name="Torres-Martinez S."/>
            <person name="Idnurm A."/>
            <person name="Herrera-Estrella A."/>
            <person name="Gabaldon T."/>
            <person name="Grigoriev I.V."/>
        </authorList>
    </citation>
    <scope>NUCLEOTIDE SEQUENCE [LARGE SCALE GENOMIC DNA]</scope>
    <source>
        <strain evidence="4">NRRL 1555(-)</strain>
    </source>
</reference>
<name>A0A163DAU7_PHYB8</name>
<feature type="region of interest" description="Disordered" evidence="1">
    <location>
        <begin position="1"/>
        <end position="22"/>
    </location>
</feature>
<dbReference type="GO" id="GO:0000981">
    <property type="term" value="F:DNA-binding transcription factor activity, RNA polymerase II-specific"/>
    <property type="evidence" value="ECO:0007669"/>
    <property type="project" value="TreeGrafter"/>
</dbReference>
<dbReference type="Proteomes" id="UP000077315">
    <property type="component" value="Unassembled WGS sequence"/>
</dbReference>